<feature type="compositionally biased region" description="Basic and acidic residues" evidence="3">
    <location>
        <begin position="74"/>
        <end position="100"/>
    </location>
</feature>
<feature type="region of interest" description="Disordered" evidence="3">
    <location>
        <begin position="367"/>
        <end position="407"/>
    </location>
</feature>
<feature type="compositionally biased region" description="Low complexity" evidence="3">
    <location>
        <begin position="482"/>
        <end position="496"/>
    </location>
</feature>
<feature type="compositionally biased region" description="Pro residues" evidence="3">
    <location>
        <begin position="122"/>
        <end position="134"/>
    </location>
</feature>
<dbReference type="PANTHER" id="PTHR22461">
    <property type="entry name" value="SERINE-RICH COILED-COIL DOMAIN-CONTAINING PROTEIN 2-RELATED"/>
    <property type="match status" value="1"/>
</dbReference>
<feature type="compositionally biased region" description="Polar residues" evidence="3">
    <location>
        <begin position="136"/>
        <end position="163"/>
    </location>
</feature>
<dbReference type="InterPro" id="IPR029627">
    <property type="entry name" value="CCSER"/>
</dbReference>
<feature type="region of interest" description="Disordered" evidence="3">
    <location>
        <begin position="1036"/>
        <end position="1082"/>
    </location>
</feature>
<name>A0A5A9NSH9_9TELE</name>
<dbReference type="Proteomes" id="UP000324632">
    <property type="component" value="Chromosome 15"/>
</dbReference>
<organism evidence="4 5">
    <name type="scientific">Triplophysa tibetana</name>
    <dbReference type="NCBI Taxonomy" id="1572043"/>
    <lineage>
        <taxon>Eukaryota</taxon>
        <taxon>Metazoa</taxon>
        <taxon>Chordata</taxon>
        <taxon>Craniata</taxon>
        <taxon>Vertebrata</taxon>
        <taxon>Euteleostomi</taxon>
        <taxon>Actinopterygii</taxon>
        <taxon>Neopterygii</taxon>
        <taxon>Teleostei</taxon>
        <taxon>Ostariophysi</taxon>
        <taxon>Cypriniformes</taxon>
        <taxon>Nemacheilidae</taxon>
        <taxon>Triplophysa</taxon>
    </lineage>
</organism>
<reference evidence="4 5" key="1">
    <citation type="journal article" date="2019" name="Mol. Ecol. Resour.">
        <title>Chromosome-level genome assembly of Triplophysa tibetana, a fish adapted to the harsh high-altitude environment of the Tibetan Plateau.</title>
        <authorList>
            <person name="Yang X."/>
            <person name="Liu H."/>
            <person name="Ma Z."/>
            <person name="Zou Y."/>
            <person name="Zou M."/>
            <person name="Mao Y."/>
            <person name="Li X."/>
            <person name="Wang H."/>
            <person name="Chen T."/>
            <person name="Wang W."/>
            <person name="Yang R."/>
        </authorList>
    </citation>
    <scope>NUCLEOTIDE SEQUENCE [LARGE SCALE GENOMIC DNA]</scope>
    <source>
        <strain evidence="4">TTIB1903HZAU</strain>
        <tissue evidence="4">Muscle</tissue>
    </source>
</reference>
<feature type="region of interest" description="Disordered" evidence="3">
    <location>
        <begin position="1"/>
        <end position="201"/>
    </location>
</feature>
<dbReference type="GO" id="GO:0008017">
    <property type="term" value="F:microtubule binding"/>
    <property type="evidence" value="ECO:0007669"/>
    <property type="project" value="TreeGrafter"/>
</dbReference>
<feature type="region of interest" description="Disordered" evidence="3">
    <location>
        <begin position="876"/>
        <end position="930"/>
    </location>
</feature>
<protein>
    <submittedName>
        <fullName evidence="4">Serine-rich coiled-coil domain-containing protein 2</fullName>
    </submittedName>
</protein>
<evidence type="ECO:0000256" key="1">
    <source>
        <dbReference type="ARBA" id="ARBA00010949"/>
    </source>
</evidence>
<comment type="caution">
    <text evidence="4">The sequence shown here is derived from an EMBL/GenBank/DDBJ whole genome shotgun (WGS) entry which is preliminary data.</text>
</comment>
<feature type="compositionally biased region" description="Polar residues" evidence="3">
    <location>
        <begin position="646"/>
        <end position="655"/>
    </location>
</feature>
<dbReference type="EMBL" id="SOYY01000015">
    <property type="protein sequence ID" value="KAA0711177.1"/>
    <property type="molecule type" value="Genomic_DNA"/>
</dbReference>
<proteinExistence type="inferred from homology"/>
<feature type="compositionally biased region" description="Basic residues" evidence="3">
    <location>
        <begin position="636"/>
        <end position="645"/>
    </location>
</feature>
<feature type="region of interest" description="Disordered" evidence="3">
    <location>
        <begin position="464"/>
        <end position="499"/>
    </location>
</feature>
<feature type="compositionally biased region" description="Low complexity" evidence="3">
    <location>
        <begin position="184"/>
        <end position="201"/>
    </location>
</feature>
<feature type="region of interest" description="Disordered" evidence="3">
    <location>
        <begin position="781"/>
        <end position="813"/>
    </location>
</feature>
<dbReference type="PANTHER" id="PTHR22461:SF2">
    <property type="entry name" value="SERINE-RICH COILED-COIL DOMAIN-CONTAINING PROTEIN 2"/>
    <property type="match status" value="1"/>
</dbReference>
<dbReference type="GO" id="GO:0001578">
    <property type="term" value="P:microtubule bundle formation"/>
    <property type="evidence" value="ECO:0007669"/>
    <property type="project" value="TreeGrafter"/>
</dbReference>
<dbReference type="GO" id="GO:0015630">
    <property type="term" value="C:microtubule cytoskeleton"/>
    <property type="evidence" value="ECO:0007669"/>
    <property type="project" value="TreeGrafter"/>
</dbReference>
<feature type="compositionally biased region" description="Polar residues" evidence="3">
    <location>
        <begin position="25"/>
        <end position="39"/>
    </location>
</feature>
<evidence type="ECO:0000256" key="2">
    <source>
        <dbReference type="ARBA" id="ARBA00023054"/>
    </source>
</evidence>
<evidence type="ECO:0000256" key="3">
    <source>
        <dbReference type="SAM" id="MobiDB-lite"/>
    </source>
</evidence>
<sequence>MEQKILNKSPMVSRLPKFGARPVNGTPSPLPNGTTQTAPIQEVKSPPAKPNGFVRASSFSMKWRKVSGGTVDPKSPDESRPPEEKRDFRSLHSPANRELKSPSVCSTKIHRSASSFSTGSPKPVPKSIPSPKPKPQNSRITTTANTQDLTQKFSCSKPSQNGTLPVGSTPGRMVSSGLQRPRANSGSHGGSSRDSLSHSNDSLSLQSIVPDYMVRSQSFTHFKQLPSPSNAPMIRSFSFNKAVELAKPLANTQLRPPRTLGLKSPQSLSKGQLALGLGGLRFRKGLSDQLPAAATSPDSFTPPNVIKRPLLSNSVLTKPSLQACRLNRTVAAKSQCPLVVGRTLIENDIITPSLTPELPQCAMKSASTHADSPEEVLTEQGLDGNLRCKGEGTEDMSLSSASSLERNDTSKEFLDDFDNLGDQSQNGISHTKSLGVTSTQTRLQSFLNETMDWTGIGLGGGKADLRAGPRRGPSLTSPDVDSLAASSLELSPSNSSGGTYMWDEEGMEPLGHNMHMYPCSSYESDLNSIDILNNLDYTGSCDLEEDDLMLDVDLPEDGALRSGRPAVLTLVPVTRGRPCLRAVSNPAEKHHRLAASTSNSSSLLKGLGLRDYSCVSECVSDSDGMAHFERSERGGRPAHWRRRQQRWSGTDHAQNDNRLSGLHYDACRTVHRPLHPSIQRDGNAAAMDDLVLKHMADDCTSVKSQLLKLHSLLQMDDGEITPEILETSEDERKAKQMEEMMKEVAYLREELKKKDKIITQLTHHQQQESSMRCLHQKCGVKGERRTHHDKSTQTAWRPPHHHHAAASTSLPSPLQCQYQAAPRASMPQRRQNNEVTLLGLDGLVAGHTIRYSARPQILQPNSHIPNDSLIQGRVARTAPTGDRSDACPPWERSPASHFPAPLASVVPSPAPRMAGVPHKQSRSQPDPEELSQLLSTHLRIQDNRESDSQQNGEHIVRPTPHNQHNQVQRMSLSFFSPRVLEGPRLHRRFTLSALPQGVGTEANPKLAPNAMNAKQLPPPSRGLPCVGSGNRERSLGVLFQPGPPVVRRETVPNLGGGSEAKPGSTLSHSAKLLPPPSRGLQCVSSAHNETLGVLSHVKKRDPQ</sequence>
<feature type="region of interest" description="Disordered" evidence="3">
    <location>
        <begin position="628"/>
        <end position="655"/>
    </location>
</feature>
<evidence type="ECO:0000313" key="4">
    <source>
        <dbReference type="EMBL" id="KAA0711177.1"/>
    </source>
</evidence>
<dbReference type="AlphaFoldDB" id="A0A5A9NSH9"/>
<keyword evidence="5" id="KW-1185">Reference proteome</keyword>
<evidence type="ECO:0000313" key="5">
    <source>
        <dbReference type="Proteomes" id="UP000324632"/>
    </source>
</evidence>
<comment type="similarity">
    <text evidence="1">Belongs to the CCSER family.</text>
</comment>
<feature type="region of interest" description="Disordered" evidence="3">
    <location>
        <begin position="943"/>
        <end position="966"/>
    </location>
</feature>
<accession>A0A5A9NSH9</accession>
<keyword evidence="2" id="KW-0175">Coiled coil</keyword>
<gene>
    <name evidence="4" type="ORF">E1301_Tti002715</name>
</gene>